<evidence type="ECO:0000256" key="3">
    <source>
        <dbReference type="ARBA" id="ARBA00022692"/>
    </source>
</evidence>
<keyword evidence="6 8" id="KW-0472">Membrane</keyword>
<feature type="signal peptide" evidence="11">
    <location>
        <begin position="1"/>
        <end position="21"/>
    </location>
</feature>
<keyword evidence="11" id="KW-0732">Signal</keyword>
<keyword evidence="3 8" id="KW-0812">Transmembrane</keyword>
<feature type="compositionally biased region" description="Polar residues" evidence="10">
    <location>
        <begin position="747"/>
        <end position="770"/>
    </location>
</feature>
<dbReference type="FunCoup" id="E3NDX2">
    <property type="interactions" value="41"/>
</dbReference>
<organism evidence="14">
    <name type="scientific">Caenorhabditis remanei</name>
    <name type="common">Caenorhabditis vulgaris</name>
    <dbReference type="NCBI Taxonomy" id="31234"/>
    <lineage>
        <taxon>Eukaryota</taxon>
        <taxon>Metazoa</taxon>
        <taxon>Ecdysozoa</taxon>
        <taxon>Nematoda</taxon>
        <taxon>Chromadorea</taxon>
        <taxon>Rhabditida</taxon>
        <taxon>Rhabditina</taxon>
        <taxon>Rhabditomorpha</taxon>
        <taxon>Rhabditoidea</taxon>
        <taxon>Rhabditidae</taxon>
        <taxon>Peloderinae</taxon>
        <taxon>Caenorhabditis</taxon>
    </lineage>
</organism>
<comment type="subcellular location">
    <subcellularLocation>
        <location evidence="9">Cell membrane</location>
        <topology evidence="9">Multi-pass membrane protein</topology>
    </subcellularLocation>
    <subcellularLocation>
        <location evidence="1">Membrane</location>
        <topology evidence="1">Multi-pass membrane protein</topology>
    </subcellularLocation>
</comment>
<proteinExistence type="inferred from homology"/>
<dbReference type="GO" id="GO:0010960">
    <property type="term" value="P:magnesium ion homeostasis"/>
    <property type="evidence" value="ECO:0007669"/>
    <property type="project" value="InterPro"/>
</dbReference>
<dbReference type="HOGENOM" id="CLU_011310_1_2_1"/>
<dbReference type="OMA" id="INLMKMT"/>
<sequence length="797" mass="89736">MTIKILLLFFLVCIQNLVIDGKLVKWEYIWRLFLDFIAFQNPIVSGVRIESDVNAPGFLGYSDAGELLVEADTPVDIVIFGHGLEDVEMVAFTDSVCVTSEFNISESSFHIHKDMKIVFKYSFIAWPRPWRICLKSESHGLIQIDDDRTWIQAVERIHETYMPVWAQSAILCLLFSISALCSGLTLGLMALTPQELKILMKSGTTSEQKYASAIYPMRIHGNRLLCTVIIMNVIVNTGITLLFDDMAEGLIAFVASTVGIVIFGEILPQSICVKYGLAVGANTVFITRFFMFILFPITWPLGKILDKYAGVDIDVVNRSRMVEMLKMNMENEACDIDLSTLKIAIGAMELTKKSVRDVMTDIDDVFMLSEDQVLNAETMTRVSDSGYTRIPVYEGNNRNKVKNLLYVSDLALIGKDNNITVKAVARFNKRRLRIVDENMPLTALMDEFKMGDYHLAMVAKALDVKKHHNGKFVDDKMDNFILKSMKLVEATVLPAVDASEDHPVTLVGLITLEDITEELLQAEITDETDCYITDDAQKKRRTNTSKKSVAEMYCSEKKSDRLSLHMLEVIREYIQSSLAFSVENAHFENMTEKWLLEKTPLFSEMNPKAFENLIQQNIREVLIVPPKNSTSPGTLNLFDAGVMSKRFVLILEGKASIKFNEKDLVFDCGPWTCFGEAILEKMEQCIRDGREPSTGFFFLPDYTLTVSGPCRFLQISTSSLLHSLRITQFVKEIRTPKISITNDDDTGTNSRKVSIMDNSPTGSRKRSSTSVMSTLALPTARLAAKIASVEELKPLME</sequence>
<dbReference type="InterPro" id="IPR002550">
    <property type="entry name" value="CNNM"/>
</dbReference>
<dbReference type="InterPro" id="IPR045095">
    <property type="entry name" value="ACDP"/>
</dbReference>
<dbReference type="CDD" id="cd04590">
    <property type="entry name" value="CBS_pair_CorC_HlyC_assoc"/>
    <property type="match status" value="1"/>
</dbReference>
<feature type="chain" id="PRO_5003178448" description="Metal transporter" evidence="11">
    <location>
        <begin position="22"/>
        <end position="797"/>
    </location>
</feature>
<accession>E3NDX2</accession>
<evidence type="ECO:0000256" key="1">
    <source>
        <dbReference type="ARBA" id="ARBA00004141"/>
    </source>
</evidence>
<dbReference type="InterPro" id="IPR044751">
    <property type="entry name" value="Ion_transp-like_CBS"/>
</dbReference>
<feature type="domain" description="CNNM transmembrane" evidence="12">
    <location>
        <begin position="160"/>
        <end position="338"/>
    </location>
</feature>
<dbReference type="GO" id="GO:0006811">
    <property type="term" value="P:monoatomic ion transport"/>
    <property type="evidence" value="ECO:0007669"/>
    <property type="project" value="UniProtKB-KW"/>
</dbReference>
<evidence type="ECO:0000256" key="2">
    <source>
        <dbReference type="ARBA" id="ARBA00010484"/>
    </source>
</evidence>
<dbReference type="PANTHER" id="PTHR12064:SF23">
    <property type="entry name" value="METAL TRANSPORTER CNNM-2"/>
    <property type="match status" value="1"/>
</dbReference>
<dbReference type="GO" id="GO:1905941">
    <property type="term" value="P:positive regulation of gonad development"/>
    <property type="evidence" value="ECO:0007669"/>
    <property type="project" value="UniProtKB-ARBA"/>
</dbReference>
<dbReference type="GO" id="GO:0022857">
    <property type="term" value="F:transmembrane transporter activity"/>
    <property type="evidence" value="ECO:0007669"/>
    <property type="project" value="UniProtKB-UniRule"/>
</dbReference>
<dbReference type="Pfam" id="PF01595">
    <property type="entry name" value="CNNM"/>
    <property type="match status" value="1"/>
</dbReference>
<comment type="function">
    <text evidence="9">Metal transporter.</text>
</comment>
<dbReference type="GO" id="GO:0005886">
    <property type="term" value="C:plasma membrane"/>
    <property type="evidence" value="ECO:0007669"/>
    <property type="project" value="UniProtKB-SubCell"/>
</dbReference>
<dbReference type="Proteomes" id="UP000008281">
    <property type="component" value="Unassembled WGS sequence"/>
</dbReference>
<evidence type="ECO:0000256" key="11">
    <source>
        <dbReference type="SAM" id="SignalP"/>
    </source>
</evidence>
<dbReference type="InParanoid" id="E3NDX2"/>
<reference evidence="13" key="1">
    <citation type="submission" date="2007-07" db="EMBL/GenBank/DDBJ databases">
        <title>PCAP assembly of the Caenorhabditis remanei genome.</title>
        <authorList>
            <consortium name="The Caenorhabditis remanei Sequencing Consortium"/>
            <person name="Wilson R.K."/>
        </authorList>
    </citation>
    <scope>NUCLEOTIDE SEQUENCE [LARGE SCALE GENOMIC DNA]</scope>
    <source>
        <strain evidence="13">PB4641</strain>
    </source>
</reference>
<evidence type="ECO:0000256" key="7">
    <source>
        <dbReference type="ARBA" id="ARBA00023180"/>
    </source>
</evidence>
<dbReference type="InterPro" id="IPR046342">
    <property type="entry name" value="CBS_dom_sf"/>
</dbReference>
<dbReference type="GO" id="GO:0008340">
    <property type="term" value="P:determination of adult lifespan"/>
    <property type="evidence" value="ECO:0007669"/>
    <property type="project" value="UniProtKB-ARBA"/>
</dbReference>
<feature type="transmembrane region" description="Helical" evidence="9">
    <location>
        <begin position="224"/>
        <end position="243"/>
    </location>
</feature>
<dbReference type="eggNOG" id="KOG2118">
    <property type="taxonomic scope" value="Eukaryota"/>
</dbReference>
<feature type="transmembrane region" description="Helical" evidence="9">
    <location>
        <begin position="275"/>
        <end position="299"/>
    </location>
</feature>
<keyword evidence="14" id="KW-1185">Reference proteome</keyword>
<evidence type="ECO:0000259" key="12">
    <source>
        <dbReference type="PROSITE" id="PS51846"/>
    </source>
</evidence>
<keyword evidence="7" id="KW-0325">Glycoprotein</keyword>
<dbReference type="OrthoDB" id="5353557at2759"/>
<evidence type="ECO:0000256" key="6">
    <source>
        <dbReference type="ARBA" id="ARBA00023136"/>
    </source>
</evidence>
<dbReference type="STRING" id="31234.E3NDX2"/>
<keyword evidence="5" id="KW-0406">Ion transport</keyword>
<evidence type="ECO:0000313" key="13">
    <source>
        <dbReference type="EMBL" id="EFO94212.1"/>
    </source>
</evidence>
<evidence type="ECO:0000256" key="5">
    <source>
        <dbReference type="ARBA" id="ARBA00023065"/>
    </source>
</evidence>
<dbReference type="PANTHER" id="PTHR12064">
    <property type="entry name" value="METAL TRANSPORTER CNNM"/>
    <property type="match status" value="1"/>
</dbReference>
<dbReference type="Pfam" id="PF25562">
    <property type="entry name" value="CNBH_CNNM2_C"/>
    <property type="match status" value="1"/>
</dbReference>
<dbReference type="AlphaFoldDB" id="E3NDX2"/>
<evidence type="ECO:0000256" key="9">
    <source>
        <dbReference type="RuleBase" id="RU369091"/>
    </source>
</evidence>
<evidence type="ECO:0000256" key="10">
    <source>
        <dbReference type="SAM" id="MobiDB-lite"/>
    </source>
</evidence>
<dbReference type="PROSITE" id="PS51846">
    <property type="entry name" value="CNNM"/>
    <property type="match status" value="1"/>
</dbReference>
<comment type="similarity">
    <text evidence="2 9">Belongs to the ACDP family.</text>
</comment>
<evidence type="ECO:0000313" key="14">
    <source>
        <dbReference type="Proteomes" id="UP000008281"/>
    </source>
</evidence>
<feature type="region of interest" description="Disordered" evidence="10">
    <location>
        <begin position="741"/>
        <end position="770"/>
    </location>
</feature>
<keyword evidence="5" id="KW-0813">Transport</keyword>
<keyword evidence="4 8" id="KW-1133">Transmembrane helix</keyword>
<dbReference type="SUPFAM" id="SSF54631">
    <property type="entry name" value="CBS-domain pair"/>
    <property type="match status" value="1"/>
</dbReference>
<evidence type="ECO:0000256" key="4">
    <source>
        <dbReference type="ARBA" id="ARBA00022989"/>
    </source>
</evidence>
<feature type="transmembrane region" description="Helical" evidence="9">
    <location>
        <begin position="249"/>
        <end position="268"/>
    </location>
</feature>
<gene>
    <name evidence="13" type="ORF">CRE_30436</name>
</gene>
<feature type="transmembrane region" description="Helical" evidence="9">
    <location>
        <begin position="164"/>
        <end position="191"/>
    </location>
</feature>
<evidence type="ECO:0000256" key="8">
    <source>
        <dbReference type="PROSITE-ProRule" id="PRU01193"/>
    </source>
</evidence>
<protein>
    <recommendedName>
        <fullName evidence="9">Metal transporter</fullName>
    </recommendedName>
</protein>
<dbReference type="Gene3D" id="3.10.580.10">
    <property type="entry name" value="CBS-domain"/>
    <property type="match status" value="1"/>
</dbReference>
<dbReference type="EMBL" id="DS268615">
    <property type="protein sequence ID" value="EFO94212.1"/>
    <property type="molecule type" value="Genomic_DNA"/>
</dbReference>
<name>E3NDX2_CAERE</name>